<protein>
    <submittedName>
        <fullName evidence="9">Recombinase family protein</fullName>
    </submittedName>
</protein>
<evidence type="ECO:0000256" key="2">
    <source>
        <dbReference type="ARBA" id="ARBA00022908"/>
    </source>
</evidence>
<proteinExistence type="inferred from homology"/>
<evidence type="ECO:0000256" key="5">
    <source>
        <dbReference type="ARBA" id="ARBA00023172"/>
    </source>
</evidence>
<feature type="active site" description="O-(5'-phospho-DNA)-serine intermediate" evidence="6 7">
    <location>
        <position position="10"/>
    </location>
</feature>
<dbReference type="AlphaFoldDB" id="A0A3G8MA88"/>
<dbReference type="Gene3D" id="3.40.50.1390">
    <property type="entry name" value="Resolvase, N-terminal catalytic domain"/>
    <property type="match status" value="1"/>
</dbReference>
<evidence type="ECO:0000259" key="8">
    <source>
        <dbReference type="PROSITE" id="PS51736"/>
    </source>
</evidence>
<dbReference type="PROSITE" id="PS51736">
    <property type="entry name" value="RECOMBINASES_3"/>
    <property type="match status" value="1"/>
</dbReference>
<dbReference type="FunFam" id="3.40.50.1390:FF:000001">
    <property type="entry name" value="DNA recombinase"/>
    <property type="match status" value="1"/>
</dbReference>
<sequence length="303" mass="33394">MPLIGYARVSTDDQATDAQVDVLKAAGCGEIFREHMSGAKATRPELAKALARVRRGDVLVVARLDRLARSLSHLLSVIAELDAKGAHFKSLADPIDTTTPQGRFALQVLGAVAELERALIQERTKDGLRAAKKCGRVGGNPKLRAGDREAIQRIVDTKAASYFERVNRTAEHWLPIVKQMRPDHRWQDVVRVLNAKRDRFNDAPLPHWGVERLKRAVKRFVTEGLVDPTVLQPAGRKVSSERLTTLVAGVKRANPELTLAQIGAQLEAMYERTPRGGTHWAPSSVKSLLDRAEKLGLLGAETH</sequence>
<evidence type="ECO:0000256" key="7">
    <source>
        <dbReference type="PROSITE-ProRule" id="PRU10137"/>
    </source>
</evidence>
<comment type="similarity">
    <text evidence="1">Belongs to the site-specific recombinase resolvase family.</text>
</comment>
<dbReference type="InterPro" id="IPR006119">
    <property type="entry name" value="Resolv_N"/>
</dbReference>
<dbReference type="Proteomes" id="UP000273982">
    <property type="component" value="Plasmid pGW6_1"/>
</dbReference>
<feature type="domain" description="Resolvase/invertase-type recombinase catalytic" evidence="8">
    <location>
        <begin position="2"/>
        <end position="135"/>
    </location>
</feature>
<accession>A0A3G8MA88</accession>
<keyword evidence="5" id="KW-0233">DNA recombination</keyword>
<dbReference type="KEGG" id="mros:EHO51_18280"/>
<dbReference type="Pfam" id="PF00239">
    <property type="entry name" value="Resolvase"/>
    <property type="match status" value="1"/>
</dbReference>
<keyword evidence="3" id="KW-0230">DNA invertase</keyword>
<gene>
    <name evidence="9" type="ORF">EHO51_18280</name>
</gene>
<evidence type="ECO:0000256" key="6">
    <source>
        <dbReference type="PIRSR" id="PIRSR606118-50"/>
    </source>
</evidence>
<dbReference type="GO" id="GO:0015074">
    <property type="term" value="P:DNA integration"/>
    <property type="evidence" value="ECO:0007669"/>
    <property type="project" value="UniProtKB-KW"/>
</dbReference>
<dbReference type="CDD" id="cd03768">
    <property type="entry name" value="SR_ResInv"/>
    <property type="match status" value="1"/>
</dbReference>
<evidence type="ECO:0000313" key="10">
    <source>
        <dbReference type="Proteomes" id="UP000273982"/>
    </source>
</evidence>
<evidence type="ECO:0000313" key="9">
    <source>
        <dbReference type="EMBL" id="AZG78787.1"/>
    </source>
</evidence>
<keyword evidence="4" id="KW-0238">DNA-binding</keyword>
<dbReference type="SMART" id="SM00857">
    <property type="entry name" value="Resolvase"/>
    <property type="match status" value="1"/>
</dbReference>
<dbReference type="SUPFAM" id="SSF53041">
    <property type="entry name" value="Resolvase-like"/>
    <property type="match status" value="1"/>
</dbReference>
<reference evidence="9 10" key="1">
    <citation type="submission" date="2018-11" db="EMBL/GenBank/DDBJ databases">
        <title>Genome squencing of methanotrophic bacteria isolated from alkaline groundwater in Korea.</title>
        <authorList>
            <person name="Nguyen L.N."/>
        </authorList>
    </citation>
    <scope>NUCLEOTIDE SEQUENCE [LARGE SCALE GENOMIC DNA]</scope>
    <source>
        <strain evidence="9 10">GW6</strain>
        <plasmid evidence="10">pgw6_1</plasmid>
    </source>
</reference>
<dbReference type="RefSeq" id="WP_124740297.1">
    <property type="nucleotide sequence ID" value="NZ_CP034087.1"/>
</dbReference>
<evidence type="ECO:0000256" key="1">
    <source>
        <dbReference type="ARBA" id="ARBA00009913"/>
    </source>
</evidence>
<dbReference type="InterPro" id="IPR036162">
    <property type="entry name" value="Resolvase-like_N_sf"/>
</dbReference>
<dbReference type="PROSITE" id="PS00397">
    <property type="entry name" value="RECOMBINASES_1"/>
    <property type="match status" value="1"/>
</dbReference>
<dbReference type="GO" id="GO:0003677">
    <property type="term" value="F:DNA binding"/>
    <property type="evidence" value="ECO:0007669"/>
    <property type="project" value="UniProtKB-KW"/>
</dbReference>
<name>A0A3G8MA88_9HYPH</name>
<dbReference type="InterPro" id="IPR006118">
    <property type="entry name" value="Recombinase_CS"/>
</dbReference>
<dbReference type="PANTHER" id="PTHR30461">
    <property type="entry name" value="DNA-INVERTASE FROM LAMBDOID PROPHAGE"/>
    <property type="match status" value="1"/>
</dbReference>
<dbReference type="PROSITE" id="PS00398">
    <property type="entry name" value="RECOMBINASES_2"/>
    <property type="match status" value="1"/>
</dbReference>
<dbReference type="GO" id="GO:0000150">
    <property type="term" value="F:DNA strand exchange activity"/>
    <property type="evidence" value="ECO:0007669"/>
    <property type="project" value="UniProtKB-KW"/>
</dbReference>
<keyword evidence="2" id="KW-0229">DNA integration</keyword>
<keyword evidence="9" id="KW-0614">Plasmid</keyword>
<geneLocation type="plasmid" evidence="10">
    <name>pgw6_1</name>
</geneLocation>
<dbReference type="PANTHER" id="PTHR30461:SF2">
    <property type="entry name" value="SERINE RECOMBINASE PINE-RELATED"/>
    <property type="match status" value="1"/>
</dbReference>
<organism evidence="9 10">
    <name type="scientific">Methylocystis rosea</name>
    <dbReference type="NCBI Taxonomy" id="173366"/>
    <lineage>
        <taxon>Bacteria</taxon>
        <taxon>Pseudomonadati</taxon>
        <taxon>Pseudomonadota</taxon>
        <taxon>Alphaproteobacteria</taxon>
        <taxon>Hyphomicrobiales</taxon>
        <taxon>Methylocystaceae</taxon>
        <taxon>Methylocystis</taxon>
    </lineage>
</organism>
<dbReference type="InterPro" id="IPR050639">
    <property type="entry name" value="SSR_resolvase"/>
</dbReference>
<evidence type="ECO:0000256" key="3">
    <source>
        <dbReference type="ARBA" id="ARBA00023100"/>
    </source>
</evidence>
<dbReference type="EMBL" id="CP034087">
    <property type="protein sequence ID" value="AZG78787.1"/>
    <property type="molecule type" value="Genomic_DNA"/>
</dbReference>
<evidence type="ECO:0000256" key="4">
    <source>
        <dbReference type="ARBA" id="ARBA00023125"/>
    </source>
</evidence>